<accession>A0A4V5LXV8</accession>
<dbReference type="Proteomes" id="UP000309872">
    <property type="component" value="Unassembled WGS sequence"/>
</dbReference>
<sequence length="402" mass="46802">MNTKKIIIFLVGLFGNLFAISQTDSSNMDNIYVGLLSQNVDKSVYTAMQNIWFANEKISYLAIPIPGKPQYLERVSPALRDGEGMNGYIFEGNIYHQTPIMMGRNHGKHFWQTSRLTFDYGFNVRMTKDGSSPLVPNNNIFGFTIDKVIWNTESKYRIIYADSRLPFQNWEKLDKPLSTLSLNVTAHHFSNGQPDGFFYTESSDETADRRNDYLKGDFSTNYIQTGLTYSHLFRSRNMFSAKLAYQHDATWFGPFKYSDEQRNAYGTDRVVGFLQFRKLFNVLKTRKVIDAIEKTPTGERSIKVRPYNNRELITRLEYEYIFGNMSNYPHENKYRMNNSLFIKYTQQNWRALGIVARIHYGRDYSNIRYDSPICMFLIGGSVDFNKFFIPLSSGRRFSLIAL</sequence>
<evidence type="ECO:0000313" key="2">
    <source>
        <dbReference type="EMBL" id="TJY64009.1"/>
    </source>
</evidence>
<gene>
    <name evidence="2" type="ORF">FAZ19_17300</name>
</gene>
<keyword evidence="3" id="KW-1185">Reference proteome</keyword>
<evidence type="ECO:0000313" key="3">
    <source>
        <dbReference type="Proteomes" id="UP000309872"/>
    </source>
</evidence>
<reference evidence="2 3" key="1">
    <citation type="submission" date="2019-04" db="EMBL/GenBank/DDBJ databases">
        <title>Sphingobacterium olei sp. nov., isolated from oil-contaminated soil.</title>
        <authorList>
            <person name="Liu B."/>
        </authorList>
    </citation>
    <scope>NUCLEOTIDE SEQUENCE [LARGE SCALE GENOMIC DNA]</scope>
    <source>
        <strain evidence="2 3">Y3L14</strain>
    </source>
</reference>
<dbReference type="EMBL" id="SUKA01000005">
    <property type="protein sequence ID" value="TJY64009.1"/>
    <property type="molecule type" value="Genomic_DNA"/>
</dbReference>
<evidence type="ECO:0000256" key="1">
    <source>
        <dbReference type="SAM" id="SignalP"/>
    </source>
</evidence>
<organism evidence="2 3">
    <name type="scientific">Sphingobacterium alkalisoli</name>
    <dbReference type="NCBI Taxonomy" id="1874115"/>
    <lineage>
        <taxon>Bacteria</taxon>
        <taxon>Pseudomonadati</taxon>
        <taxon>Bacteroidota</taxon>
        <taxon>Sphingobacteriia</taxon>
        <taxon>Sphingobacteriales</taxon>
        <taxon>Sphingobacteriaceae</taxon>
        <taxon>Sphingobacterium</taxon>
    </lineage>
</organism>
<dbReference type="RefSeq" id="WP_136822000.1">
    <property type="nucleotide sequence ID" value="NZ_BMJX01000005.1"/>
</dbReference>
<proteinExistence type="predicted"/>
<feature type="signal peptide" evidence="1">
    <location>
        <begin position="1"/>
        <end position="19"/>
    </location>
</feature>
<comment type="caution">
    <text evidence="2">The sequence shown here is derived from an EMBL/GenBank/DDBJ whole genome shotgun (WGS) entry which is preliminary data.</text>
</comment>
<keyword evidence="1" id="KW-0732">Signal</keyword>
<evidence type="ECO:0008006" key="4">
    <source>
        <dbReference type="Google" id="ProtNLM"/>
    </source>
</evidence>
<protein>
    <recommendedName>
        <fullName evidence="4">Bacterial surface antigen (D15) domain-containing protein</fullName>
    </recommendedName>
</protein>
<feature type="chain" id="PRO_5020616616" description="Bacterial surface antigen (D15) domain-containing protein" evidence="1">
    <location>
        <begin position="20"/>
        <end position="402"/>
    </location>
</feature>
<name>A0A4V5LXV8_9SPHI</name>
<dbReference type="AlphaFoldDB" id="A0A4V5LXV8"/>
<dbReference type="OrthoDB" id="633648at2"/>